<feature type="compositionally biased region" description="Basic and acidic residues" evidence="1">
    <location>
        <begin position="12"/>
        <end position="22"/>
    </location>
</feature>
<dbReference type="AlphaFoldDB" id="A0A9N8Z1Z6"/>
<gene>
    <name evidence="2" type="ORF">DERYTH_LOCUS1456</name>
</gene>
<protein>
    <submittedName>
        <fullName evidence="2">27947_t:CDS:1</fullName>
    </submittedName>
</protein>
<evidence type="ECO:0000256" key="1">
    <source>
        <dbReference type="SAM" id="MobiDB-lite"/>
    </source>
</evidence>
<evidence type="ECO:0000313" key="2">
    <source>
        <dbReference type="EMBL" id="CAG8470998.1"/>
    </source>
</evidence>
<keyword evidence="3" id="KW-1185">Reference proteome</keyword>
<organism evidence="2 3">
    <name type="scientific">Dentiscutata erythropus</name>
    <dbReference type="NCBI Taxonomy" id="1348616"/>
    <lineage>
        <taxon>Eukaryota</taxon>
        <taxon>Fungi</taxon>
        <taxon>Fungi incertae sedis</taxon>
        <taxon>Mucoromycota</taxon>
        <taxon>Glomeromycotina</taxon>
        <taxon>Glomeromycetes</taxon>
        <taxon>Diversisporales</taxon>
        <taxon>Gigasporaceae</taxon>
        <taxon>Dentiscutata</taxon>
    </lineage>
</organism>
<feature type="region of interest" description="Disordered" evidence="1">
    <location>
        <begin position="12"/>
        <end position="33"/>
    </location>
</feature>
<feature type="non-terminal residue" evidence="2">
    <location>
        <position position="59"/>
    </location>
</feature>
<evidence type="ECO:0000313" key="3">
    <source>
        <dbReference type="Proteomes" id="UP000789405"/>
    </source>
</evidence>
<proteinExistence type="predicted"/>
<sequence>MTGILMSLITDNKNDKDNKYDGNKGLAEEEDNKYDGNKGLEDEKWICAHLVVGVNFNIR</sequence>
<dbReference type="EMBL" id="CAJVPY010000406">
    <property type="protein sequence ID" value="CAG8470998.1"/>
    <property type="molecule type" value="Genomic_DNA"/>
</dbReference>
<reference evidence="2" key="1">
    <citation type="submission" date="2021-06" db="EMBL/GenBank/DDBJ databases">
        <authorList>
            <person name="Kallberg Y."/>
            <person name="Tangrot J."/>
            <person name="Rosling A."/>
        </authorList>
    </citation>
    <scope>NUCLEOTIDE SEQUENCE</scope>
    <source>
        <strain evidence="2">MA453B</strain>
    </source>
</reference>
<comment type="caution">
    <text evidence="2">The sequence shown here is derived from an EMBL/GenBank/DDBJ whole genome shotgun (WGS) entry which is preliminary data.</text>
</comment>
<accession>A0A9N8Z1Z6</accession>
<dbReference type="Proteomes" id="UP000789405">
    <property type="component" value="Unassembled WGS sequence"/>
</dbReference>
<name>A0A9N8Z1Z6_9GLOM</name>